<dbReference type="Proteomes" id="UP000000752">
    <property type="component" value="Chromosome"/>
</dbReference>
<evidence type="ECO:0000313" key="2">
    <source>
        <dbReference type="Proteomes" id="UP000000752"/>
    </source>
</evidence>
<dbReference type="KEGG" id="pho:PH1534"/>
<dbReference type="STRING" id="70601.gene:9378519"/>
<dbReference type="PIR" id="D71030">
    <property type="entry name" value="D71030"/>
</dbReference>
<sequence length="136" mass="15267">MLPNTAPRRTKDDKPEYPPIIAIPTPVETAIHPSFSLLHWASNIDPSNIRPSSIDKIIGFTPVQTSPLGTTMHASLSMGGFTILITNPLRYRMIPSTFILILLVNEHVSKLPHVKFPLCRVNFIFKSFPNLIILRN</sequence>
<dbReference type="AlphaFoldDB" id="O59203"/>
<accession>O59203</accession>
<name>O59203_PYRHO</name>
<dbReference type="EMBL" id="BA000001">
    <property type="protein sequence ID" value="BAA30644.1"/>
    <property type="molecule type" value="Genomic_DNA"/>
</dbReference>
<keyword evidence="2" id="KW-1185">Reference proteome</keyword>
<proteinExistence type="predicted"/>
<gene>
    <name evidence="1" type="ordered locus">PH1534</name>
</gene>
<organism evidence="1 2">
    <name type="scientific">Pyrococcus horikoshii (strain ATCC 700860 / DSM 12428 / JCM 9974 / NBRC 100139 / OT-3)</name>
    <dbReference type="NCBI Taxonomy" id="70601"/>
    <lineage>
        <taxon>Archaea</taxon>
        <taxon>Methanobacteriati</taxon>
        <taxon>Methanobacteriota</taxon>
        <taxon>Thermococci</taxon>
        <taxon>Thermococcales</taxon>
        <taxon>Thermococcaceae</taxon>
        <taxon>Pyrococcus</taxon>
    </lineage>
</organism>
<reference evidence="1 2" key="1">
    <citation type="journal article" date="1998" name="DNA Res.">
        <title>Complete sequence and gene organization of the genome of a hyper-thermophilic archaebacterium, Pyrococcus horikoshii OT3.</title>
        <authorList>
            <person name="Kawarabayasi Y."/>
            <person name="Sawada M."/>
            <person name="Horikawa H."/>
            <person name="Haikawa Y."/>
            <person name="Hino Y."/>
            <person name="Yamamoto S."/>
            <person name="Sekine M."/>
            <person name="Baba S."/>
            <person name="Kosugi H."/>
            <person name="Hosoyama A."/>
            <person name="Nagai Y."/>
            <person name="Sakai M."/>
            <person name="Ogura K."/>
            <person name="Otuka R."/>
            <person name="Nakazawa H."/>
            <person name="Takamiya M."/>
            <person name="Ohfuku Y."/>
            <person name="Funahashi T."/>
            <person name="Tanaka T."/>
            <person name="Kudoh Y."/>
            <person name="Yamazaki J."/>
            <person name="Kushida N."/>
            <person name="Oguchi A."/>
            <person name="Aoki K."/>
            <person name="Nakamura Y."/>
            <person name="Robb T.F."/>
            <person name="Horikoshi K."/>
            <person name="Masuchi Y."/>
            <person name="Shizuya H."/>
            <person name="Kikuchi H."/>
        </authorList>
    </citation>
    <scope>NUCLEOTIDE SEQUENCE [LARGE SCALE GENOMIC DNA]</scope>
    <source>
        <strain evidence="2">ATCC 700860 / DSM 12428 / JCM 9974 / NBRC 100139 / OT-3</strain>
    </source>
</reference>
<dbReference type="EnsemblBacteria" id="BAA30644">
    <property type="protein sequence ID" value="BAA30644"/>
    <property type="gene ID" value="BAA30644"/>
</dbReference>
<protein>
    <submittedName>
        <fullName evidence="1">Uncharacterized protein</fullName>
    </submittedName>
</protein>
<evidence type="ECO:0000313" key="1">
    <source>
        <dbReference type="EMBL" id="BAA30644.1"/>
    </source>
</evidence>